<keyword evidence="8" id="KW-1185">Reference proteome</keyword>
<name>A0A919JF48_9ACTN</name>
<feature type="region of interest" description="Disordered" evidence="5">
    <location>
        <begin position="85"/>
        <end position="121"/>
    </location>
</feature>
<dbReference type="InterPro" id="IPR009057">
    <property type="entry name" value="Homeodomain-like_sf"/>
</dbReference>
<sequence>MAVQERRERERAERRQLILRSARELAEAEGWEAVTTRRLADLVEYSQPVLYSHFPGKDAIVAAVAVEGFAELADELRAARLAATDPQAGAPPAGDSPTSDQQTGDPGTGGTETDERSPAGDPEATLRAVAAAYLGFARTRPALYDAMFARPIDLAFAAEDTPAPLRDAFGELRSALTPLVDDKPGEKDGKAGRDQGSGRGDRSGGDIDSRTEVFWSSLHGLVTLDRGRRLRVDQGTARLDILVDYVAGPHGHRPRAGEDGGPRSGPPAPSRP</sequence>
<feature type="DNA-binding region" description="H-T-H motif" evidence="4">
    <location>
        <begin position="35"/>
        <end position="54"/>
    </location>
</feature>
<feature type="region of interest" description="Disordered" evidence="5">
    <location>
        <begin position="176"/>
        <end position="208"/>
    </location>
</feature>
<dbReference type="RefSeq" id="WP_203766628.1">
    <property type="nucleotide sequence ID" value="NZ_BAAAYJ010000004.1"/>
</dbReference>
<dbReference type="SUPFAM" id="SSF48498">
    <property type="entry name" value="Tetracyclin repressor-like, C-terminal domain"/>
    <property type="match status" value="1"/>
</dbReference>
<dbReference type="InterPro" id="IPR036271">
    <property type="entry name" value="Tet_transcr_reg_TetR-rel_C_sf"/>
</dbReference>
<dbReference type="EMBL" id="BOMQ01000021">
    <property type="protein sequence ID" value="GIE48190.1"/>
    <property type="molecule type" value="Genomic_DNA"/>
</dbReference>
<dbReference type="GO" id="GO:0000976">
    <property type="term" value="F:transcription cis-regulatory region binding"/>
    <property type="evidence" value="ECO:0007669"/>
    <property type="project" value="TreeGrafter"/>
</dbReference>
<dbReference type="SUPFAM" id="SSF46689">
    <property type="entry name" value="Homeodomain-like"/>
    <property type="match status" value="1"/>
</dbReference>
<dbReference type="PANTHER" id="PTHR30055">
    <property type="entry name" value="HTH-TYPE TRANSCRIPTIONAL REGULATOR RUTR"/>
    <property type="match status" value="1"/>
</dbReference>
<gene>
    <name evidence="7" type="ORF">Ani05nite_17240</name>
</gene>
<evidence type="ECO:0000313" key="7">
    <source>
        <dbReference type="EMBL" id="GIE48190.1"/>
    </source>
</evidence>
<dbReference type="PANTHER" id="PTHR30055:SF234">
    <property type="entry name" value="HTH-TYPE TRANSCRIPTIONAL REGULATOR BETI"/>
    <property type="match status" value="1"/>
</dbReference>
<feature type="domain" description="HTH tetR-type" evidence="6">
    <location>
        <begin position="12"/>
        <end position="72"/>
    </location>
</feature>
<feature type="compositionally biased region" description="Basic and acidic residues" evidence="5">
    <location>
        <begin position="180"/>
        <end position="193"/>
    </location>
</feature>
<accession>A0A919JF48</accession>
<evidence type="ECO:0000256" key="5">
    <source>
        <dbReference type="SAM" id="MobiDB-lite"/>
    </source>
</evidence>
<dbReference type="AlphaFoldDB" id="A0A919JF48"/>
<keyword evidence="1" id="KW-0805">Transcription regulation</keyword>
<organism evidence="7 8">
    <name type="scientific">Actinoplanes nipponensis</name>
    <dbReference type="NCBI Taxonomy" id="135950"/>
    <lineage>
        <taxon>Bacteria</taxon>
        <taxon>Bacillati</taxon>
        <taxon>Actinomycetota</taxon>
        <taxon>Actinomycetes</taxon>
        <taxon>Micromonosporales</taxon>
        <taxon>Micromonosporaceae</taxon>
        <taxon>Actinoplanes</taxon>
    </lineage>
</organism>
<feature type="region of interest" description="Disordered" evidence="5">
    <location>
        <begin position="247"/>
        <end position="272"/>
    </location>
</feature>
<comment type="caution">
    <text evidence="7">The sequence shown here is derived from an EMBL/GenBank/DDBJ whole genome shotgun (WGS) entry which is preliminary data.</text>
</comment>
<dbReference type="InterPro" id="IPR025996">
    <property type="entry name" value="MT1864/Rv1816-like_C"/>
</dbReference>
<evidence type="ECO:0000256" key="3">
    <source>
        <dbReference type="ARBA" id="ARBA00023163"/>
    </source>
</evidence>
<evidence type="ECO:0000256" key="1">
    <source>
        <dbReference type="ARBA" id="ARBA00023015"/>
    </source>
</evidence>
<protein>
    <submittedName>
        <fullName evidence="7">TetR family transcriptional regulator</fullName>
    </submittedName>
</protein>
<dbReference type="GO" id="GO:0003700">
    <property type="term" value="F:DNA-binding transcription factor activity"/>
    <property type="evidence" value="ECO:0007669"/>
    <property type="project" value="TreeGrafter"/>
</dbReference>
<dbReference type="Gene3D" id="1.10.357.10">
    <property type="entry name" value="Tetracycline Repressor, domain 2"/>
    <property type="match status" value="2"/>
</dbReference>
<evidence type="ECO:0000259" key="6">
    <source>
        <dbReference type="PROSITE" id="PS50977"/>
    </source>
</evidence>
<dbReference type="Pfam" id="PF13305">
    <property type="entry name" value="TetR_C_33"/>
    <property type="match status" value="1"/>
</dbReference>
<reference evidence="7" key="1">
    <citation type="submission" date="2021-01" db="EMBL/GenBank/DDBJ databases">
        <title>Whole genome shotgun sequence of Actinoplanes nipponensis NBRC 14063.</title>
        <authorList>
            <person name="Komaki H."/>
            <person name="Tamura T."/>
        </authorList>
    </citation>
    <scope>NUCLEOTIDE SEQUENCE</scope>
    <source>
        <strain evidence="7">NBRC 14063</strain>
    </source>
</reference>
<evidence type="ECO:0000256" key="2">
    <source>
        <dbReference type="ARBA" id="ARBA00023125"/>
    </source>
</evidence>
<dbReference type="Pfam" id="PF00440">
    <property type="entry name" value="TetR_N"/>
    <property type="match status" value="1"/>
</dbReference>
<keyword evidence="3" id="KW-0804">Transcription</keyword>
<dbReference type="Proteomes" id="UP000647172">
    <property type="component" value="Unassembled WGS sequence"/>
</dbReference>
<proteinExistence type="predicted"/>
<dbReference type="PROSITE" id="PS50977">
    <property type="entry name" value="HTH_TETR_2"/>
    <property type="match status" value="1"/>
</dbReference>
<feature type="compositionally biased region" description="Basic and acidic residues" evidence="5">
    <location>
        <begin position="199"/>
        <end position="208"/>
    </location>
</feature>
<keyword evidence="2 4" id="KW-0238">DNA-binding</keyword>
<evidence type="ECO:0000313" key="8">
    <source>
        <dbReference type="Proteomes" id="UP000647172"/>
    </source>
</evidence>
<dbReference type="InterPro" id="IPR050109">
    <property type="entry name" value="HTH-type_TetR-like_transc_reg"/>
</dbReference>
<evidence type="ECO:0000256" key="4">
    <source>
        <dbReference type="PROSITE-ProRule" id="PRU00335"/>
    </source>
</evidence>
<dbReference type="InterPro" id="IPR001647">
    <property type="entry name" value="HTH_TetR"/>
</dbReference>